<dbReference type="InterPro" id="IPR013783">
    <property type="entry name" value="Ig-like_fold"/>
</dbReference>
<dbReference type="Pfam" id="PF00884">
    <property type="entry name" value="Sulfatase"/>
    <property type="match status" value="1"/>
</dbReference>
<feature type="domain" description="Sulfatase N-terminal" evidence="4">
    <location>
        <begin position="330"/>
        <end position="645"/>
    </location>
</feature>
<dbReference type="SUPFAM" id="SSF49265">
    <property type="entry name" value="Fibronectin type III"/>
    <property type="match status" value="1"/>
</dbReference>
<keyword evidence="6" id="KW-1185">Reference proteome</keyword>
<dbReference type="GO" id="GO:0004065">
    <property type="term" value="F:arylsulfatase activity"/>
    <property type="evidence" value="ECO:0007669"/>
    <property type="project" value="TreeGrafter"/>
</dbReference>
<dbReference type="InterPro" id="IPR003961">
    <property type="entry name" value="FN3_dom"/>
</dbReference>
<feature type="chain" id="PRO_5028897306" description="Sulfatase N-terminal domain-containing protein" evidence="3">
    <location>
        <begin position="29"/>
        <end position="909"/>
    </location>
</feature>
<dbReference type="RefSeq" id="WP_136060126.1">
    <property type="nucleotide sequence ID" value="NZ_CAAHFH010000001.1"/>
</dbReference>
<protein>
    <recommendedName>
        <fullName evidence="4">Sulfatase N-terminal domain-containing protein</fullName>
    </recommendedName>
</protein>
<dbReference type="CDD" id="cd00063">
    <property type="entry name" value="FN3"/>
    <property type="match status" value="1"/>
</dbReference>
<evidence type="ECO:0000256" key="3">
    <source>
        <dbReference type="SAM" id="SignalP"/>
    </source>
</evidence>
<accession>A0A6C2UH28</accession>
<dbReference type="PANTHER" id="PTHR42693">
    <property type="entry name" value="ARYLSULFATASE FAMILY MEMBER"/>
    <property type="match status" value="1"/>
</dbReference>
<organism evidence="5 6">
    <name type="scientific">Pontiella sulfatireligans</name>
    <dbReference type="NCBI Taxonomy" id="2750658"/>
    <lineage>
        <taxon>Bacteria</taxon>
        <taxon>Pseudomonadati</taxon>
        <taxon>Kiritimatiellota</taxon>
        <taxon>Kiritimatiellia</taxon>
        <taxon>Kiritimatiellales</taxon>
        <taxon>Pontiellaceae</taxon>
        <taxon>Pontiella</taxon>
    </lineage>
</organism>
<keyword evidence="2" id="KW-0378">Hydrolase</keyword>
<dbReference type="InterPro" id="IPR050738">
    <property type="entry name" value="Sulfatase"/>
</dbReference>
<dbReference type="Proteomes" id="UP000346198">
    <property type="component" value="Unassembled WGS sequence"/>
</dbReference>
<evidence type="ECO:0000313" key="6">
    <source>
        <dbReference type="Proteomes" id="UP000346198"/>
    </source>
</evidence>
<dbReference type="AlphaFoldDB" id="A0A6C2UH28"/>
<sequence length="909" mass="96861">MEHNTRRIIPIIALGCFVALVLPRGSHAAAISWSAATNTTGKSQLVEGNVLHAFNCGTSPSTITGGGSSGTGSYPFSSVNFPGLDFVPTGADADESVGSGTLASSVIYKAPVVMASTGDANFDLVIGSLAYANQIKTGTLTLSGLTVGNDYKVQVFYNDQRNYKSLTLGDGLGNSATIMNGAVSTGEPDDYGQHAVGSFTADASSQAVTLSAQAGSIHVNAILVVGISKAPSPDVPELLTAIPANGRVALSWSKNEQDGFDHFVVKRSSANGGPYVALAGAAPTTGNFIDTNVVNGTTYYYVVSAKNNLNEESADSLEASAAPDASVNQPNIFMIYLDDLDPSFGCYDGSFGISPDADLTHTPNIDTLASQGVRYTRAYVANPVCSPSHTALFSGNYVTTIGAPHHRSHYIDQLPEGHGSLPKLLTDAGYFTVNISNGDIRWGASGKTDLNFDRNPDMVKTVGDNPHPLQHIQGFDFTGPADSPSCDPSTIFMGGAWTNRMAGQPFFAYVNIETGKKHGFGTGTTWANATGVAVDPANVTIPPYLEDSADWRDWVAQSLNAVSCTDYVVGQFLAGLDLGGEADNTLVILASDHGRATMRHKQWLYETGIHVPMIIRWPGKVTPASVNTNLTSMIDIAATCAGVAHAIRPPKMEGLDLFNDDLTSRTVVFASRDGVDGIFDRSRAVVGHRFKYIRHFYPELPFINGNYANSVLNPRSMTNSVSLTPEQSYFLGTKVAEEFYDLFNDPFEAVNLATHAAYAAELKAYRKILSDWMDSTGDYAPDARIGLGRDLVAYDNVGPVIATYPVLLADADADGLSYYHELAFDLDSNVPDASNATSFFMNVSQEMDYTVRNLLDGVRYDIQVSTNLVDWEVFTTLDGETGGSPTTITIPDALSGSSGKLFVRVAIPQ</sequence>
<evidence type="ECO:0000256" key="1">
    <source>
        <dbReference type="ARBA" id="ARBA00008779"/>
    </source>
</evidence>
<evidence type="ECO:0000256" key="2">
    <source>
        <dbReference type="ARBA" id="ARBA00022801"/>
    </source>
</evidence>
<keyword evidence="3" id="KW-0732">Signal</keyword>
<dbReference type="Gene3D" id="2.60.40.10">
    <property type="entry name" value="Immunoglobulins"/>
    <property type="match status" value="1"/>
</dbReference>
<reference evidence="5 6" key="1">
    <citation type="submission" date="2019-04" db="EMBL/GenBank/DDBJ databases">
        <authorList>
            <person name="Van Vliet M D."/>
        </authorList>
    </citation>
    <scope>NUCLEOTIDE SEQUENCE [LARGE SCALE GENOMIC DNA]</scope>
    <source>
        <strain evidence="5 6">F21</strain>
    </source>
</reference>
<name>A0A6C2UH28_9BACT</name>
<dbReference type="CDD" id="cd16027">
    <property type="entry name" value="SGSH"/>
    <property type="match status" value="1"/>
</dbReference>
<dbReference type="SUPFAM" id="SSF53649">
    <property type="entry name" value="Alkaline phosphatase-like"/>
    <property type="match status" value="1"/>
</dbReference>
<feature type="signal peptide" evidence="3">
    <location>
        <begin position="1"/>
        <end position="28"/>
    </location>
</feature>
<dbReference type="Gene3D" id="3.40.720.10">
    <property type="entry name" value="Alkaline Phosphatase, subunit A"/>
    <property type="match status" value="1"/>
</dbReference>
<dbReference type="InterPro" id="IPR000917">
    <property type="entry name" value="Sulfatase_N"/>
</dbReference>
<dbReference type="InterPro" id="IPR017850">
    <property type="entry name" value="Alkaline_phosphatase_core_sf"/>
</dbReference>
<gene>
    <name evidence="5" type="ORF">SCARR_00717</name>
</gene>
<evidence type="ECO:0000313" key="5">
    <source>
        <dbReference type="EMBL" id="VGO18664.1"/>
    </source>
</evidence>
<evidence type="ECO:0000259" key="4">
    <source>
        <dbReference type="Pfam" id="PF00884"/>
    </source>
</evidence>
<dbReference type="EMBL" id="CAAHFH010000001">
    <property type="protein sequence ID" value="VGO18664.1"/>
    <property type="molecule type" value="Genomic_DNA"/>
</dbReference>
<comment type="similarity">
    <text evidence="1">Belongs to the sulfatase family.</text>
</comment>
<proteinExistence type="inferred from homology"/>
<dbReference type="InterPro" id="IPR036116">
    <property type="entry name" value="FN3_sf"/>
</dbReference>
<dbReference type="PANTHER" id="PTHR42693:SF53">
    <property type="entry name" value="ENDO-4-O-SULFATASE"/>
    <property type="match status" value="1"/>
</dbReference>